<comment type="caution">
    <text evidence="2">The sequence shown here is derived from an EMBL/GenBank/DDBJ whole genome shotgun (WGS) entry which is preliminary data.</text>
</comment>
<proteinExistence type="predicted"/>
<organism evidence="2 3">
    <name type="scientific">Toxocara canis</name>
    <name type="common">Canine roundworm</name>
    <dbReference type="NCBI Taxonomy" id="6265"/>
    <lineage>
        <taxon>Eukaryota</taxon>
        <taxon>Metazoa</taxon>
        <taxon>Ecdysozoa</taxon>
        <taxon>Nematoda</taxon>
        <taxon>Chromadorea</taxon>
        <taxon>Rhabditida</taxon>
        <taxon>Spirurina</taxon>
        <taxon>Ascaridomorpha</taxon>
        <taxon>Ascaridoidea</taxon>
        <taxon>Toxocaridae</taxon>
        <taxon>Toxocara</taxon>
    </lineage>
</organism>
<sequence>MQKRRSARRQLSLRKGILKTNGASEMRFNINSTDADSSSALASMFLPTNANTLNNTSMYSSSSSPEMRNRGIRTRSSRRVQEGTVAIPGSELCEADTDGSTDGVISRMTTRSKHLAKVTTAENETVLENELIRFAILLLVSRYRSGECSAAVVKQIEILAEGVKVKKSTIKSARYANKSVHLAIAFKKLLAVLNTDLYKHMIIDLICDRTVTLSEARRLNQELCYQLSRR</sequence>
<evidence type="ECO:0000256" key="1">
    <source>
        <dbReference type="SAM" id="MobiDB-lite"/>
    </source>
</evidence>
<dbReference type="EMBL" id="JPKZ01001575">
    <property type="protein sequence ID" value="KHN81203.1"/>
    <property type="molecule type" value="Genomic_DNA"/>
</dbReference>
<reference evidence="2 3" key="1">
    <citation type="submission" date="2014-11" db="EMBL/GenBank/DDBJ databases">
        <title>Genetic blueprint of the zoonotic pathogen Toxocara canis.</title>
        <authorList>
            <person name="Zhu X.-Q."/>
            <person name="Korhonen P.K."/>
            <person name="Cai H."/>
            <person name="Young N.D."/>
            <person name="Nejsum P."/>
            <person name="von Samson-Himmelstjerna G."/>
            <person name="Boag P.R."/>
            <person name="Tan P."/>
            <person name="Li Q."/>
            <person name="Min J."/>
            <person name="Yang Y."/>
            <person name="Wang X."/>
            <person name="Fang X."/>
            <person name="Hall R.S."/>
            <person name="Hofmann A."/>
            <person name="Sternberg P.W."/>
            <person name="Jex A.R."/>
            <person name="Gasser R.B."/>
        </authorList>
    </citation>
    <scope>NUCLEOTIDE SEQUENCE [LARGE SCALE GENOMIC DNA]</scope>
    <source>
        <strain evidence="2">PN_DK_2014</strain>
    </source>
</reference>
<evidence type="ECO:0000313" key="2">
    <source>
        <dbReference type="EMBL" id="KHN81203.1"/>
    </source>
</evidence>
<protein>
    <submittedName>
        <fullName evidence="2">Uncharacterized protein</fullName>
    </submittedName>
</protein>
<dbReference type="OrthoDB" id="10637649at2759"/>
<keyword evidence="3" id="KW-1185">Reference proteome</keyword>
<accession>A0A0B2VI62</accession>
<dbReference type="AlphaFoldDB" id="A0A0B2VI62"/>
<feature type="region of interest" description="Disordered" evidence="1">
    <location>
        <begin position="56"/>
        <end position="79"/>
    </location>
</feature>
<name>A0A0B2VI62_TOXCA</name>
<dbReference type="Proteomes" id="UP000031036">
    <property type="component" value="Unassembled WGS sequence"/>
</dbReference>
<evidence type="ECO:0000313" key="3">
    <source>
        <dbReference type="Proteomes" id="UP000031036"/>
    </source>
</evidence>
<gene>
    <name evidence="2" type="ORF">Tcan_15326</name>
</gene>